<feature type="transmembrane region" description="Helical" evidence="1">
    <location>
        <begin position="73"/>
        <end position="92"/>
    </location>
</feature>
<evidence type="ECO:0000256" key="1">
    <source>
        <dbReference type="SAM" id="Phobius"/>
    </source>
</evidence>
<feature type="transmembrane region" description="Helical" evidence="1">
    <location>
        <begin position="6"/>
        <end position="22"/>
    </location>
</feature>
<organism evidence="2 3">
    <name type="scientific">Archaeoglobus profundus (strain DSM 5631 / JCM 9629 / NBRC 100127 / Av18)</name>
    <dbReference type="NCBI Taxonomy" id="572546"/>
    <lineage>
        <taxon>Archaea</taxon>
        <taxon>Methanobacteriati</taxon>
        <taxon>Methanobacteriota</taxon>
        <taxon>Archaeoglobi</taxon>
        <taxon>Archaeoglobales</taxon>
        <taxon>Archaeoglobaceae</taxon>
        <taxon>Archaeoglobus</taxon>
    </lineage>
</organism>
<proteinExistence type="predicted"/>
<name>D2RI35_ARCPA</name>
<dbReference type="Proteomes" id="UP000001901">
    <property type="component" value="Chromosome"/>
</dbReference>
<dbReference type="EMBL" id="CP001857">
    <property type="protein sequence ID" value="ADB57960.1"/>
    <property type="molecule type" value="Genomic_DNA"/>
</dbReference>
<dbReference type="GeneID" id="8739564"/>
<dbReference type="HOGENOM" id="CLU_2140075_0_0_2"/>
<gene>
    <name evidence="2" type="ordered locus">Arcpr_0899</name>
</gene>
<dbReference type="RefSeq" id="WP_012940296.1">
    <property type="nucleotide sequence ID" value="NC_013741.1"/>
</dbReference>
<dbReference type="PaxDb" id="572546-Arcpr_0899"/>
<reference evidence="2 3" key="1">
    <citation type="journal article" date="2010" name="Stand. Genomic Sci.">
        <title>Complete genome sequence of Archaeoglobus profundus type strain (AV18).</title>
        <authorList>
            <person name="von Jan M."/>
            <person name="Lapidus A."/>
            <person name="Del Rio T.G."/>
            <person name="Copeland A."/>
            <person name="Tice H."/>
            <person name="Cheng J.F."/>
            <person name="Lucas S."/>
            <person name="Chen F."/>
            <person name="Nolan M."/>
            <person name="Goodwin L."/>
            <person name="Han C."/>
            <person name="Pitluck S."/>
            <person name="Liolios K."/>
            <person name="Ivanova N."/>
            <person name="Mavromatis K."/>
            <person name="Ovchinnikova G."/>
            <person name="Chertkov O."/>
            <person name="Pati A."/>
            <person name="Chen A."/>
            <person name="Palaniappan K."/>
            <person name="Land M."/>
            <person name="Hauser L."/>
            <person name="Chang Y.J."/>
            <person name="Jeffries C.D."/>
            <person name="Saunders E."/>
            <person name="Brettin T."/>
            <person name="Detter J.C."/>
            <person name="Chain P."/>
            <person name="Eichinger K."/>
            <person name="Huber H."/>
            <person name="Spring S."/>
            <person name="Rohde M."/>
            <person name="Goker M."/>
            <person name="Wirth R."/>
            <person name="Woyke T."/>
            <person name="Bristow J."/>
            <person name="Eisen J.A."/>
            <person name="Markowitz V."/>
            <person name="Hugenholtz P."/>
            <person name="Kyrpides N.C."/>
            <person name="Klenk H.P."/>
        </authorList>
    </citation>
    <scope>NUCLEOTIDE SEQUENCE [LARGE SCALE GENOMIC DNA]</scope>
    <source>
        <strain evidence="3">DSM 5631 / JCM 9629 / NBRC 100127 / Av18</strain>
    </source>
</reference>
<keyword evidence="1" id="KW-1133">Transmembrane helix</keyword>
<accession>D2RI35</accession>
<feature type="transmembrane region" description="Helical" evidence="1">
    <location>
        <begin position="29"/>
        <end position="53"/>
    </location>
</feature>
<dbReference type="STRING" id="572546.Arcpr_0899"/>
<evidence type="ECO:0000313" key="3">
    <source>
        <dbReference type="Proteomes" id="UP000001901"/>
    </source>
</evidence>
<dbReference type="AlphaFoldDB" id="D2RI35"/>
<sequence>MDVAIYITLMVLGFTLIVLSFVKRTKHPLFALLAMVIFALEGISSFGITYTTVYYDSVNNTAKLIQVSYAETPLAYLCLALALVGMFQFYALTFRKVEEVVEEVDIRGRKPT</sequence>
<evidence type="ECO:0000313" key="2">
    <source>
        <dbReference type="EMBL" id="ADB57960.1"/>
    </source>
</evidence>
<protein>
    <submittedName>
        <fullName evidence="2">Uncharacterized protein</fullName>
    </submittedName>
</protein>
<keyword evidence="1" id="KW-0472">Membrane</keyword>
<keyword evidence="3" id="KW-1185">Reference proteome</keyword>
<keyword evidence="1" id="KW-0812">Transmembrane</keyword>
<dbReference type="KEGG" id="apo:Arcpr_0899"/>